<name>A0A2N3HF57_9FLAO</name>
<dbReference type="GO" id="GO:0003700">
    <property type="term" value="F:DNA-binding transcription factor activity"/>
    <property type="evidence" value="ECO:0007669"/>
    <property type="project" value="InterPro"/>
</dbReference>
<dbReference type="GO" id="GO:0006950">
    <property type="term" value="P:response to stress"/>
    <property type="evidence" value="ECO:0007669"/>
    <property type="project" value="TreeGrafter"/>
</dbReference>
<reference evidence="2 3" key="1">
    <citation type="submission" date="2017-12" db="EMBL/GenBank/DDBJ databases">
        <title>Confluentibacter flavum sp. nov., isolated from the saline lake.</title>
        <authorList>
            <person name="Yu L."/>
        </authorList>
    </citation>
    <scope>NUCLEOTIDE SEQUENCE [LARGE SCALE GENOMIC DNA]</scope>
    <source>
        <strain evidence="2 3">3B</strain>
    </source>
</reference>
<organism evidence="2 3">
    <name type="scientific">Confluentibacter flavum</name>
    <dbReference type="NCBI Taxonomy" id="1909700"/>
    <lineage>
        <taxon>Bacteria</taxon>
        <taxon>Pseudomonadati</taxon>
        <taxon>Bacteroidota</taxon>
        <taxon>Flavobacteriia</taxon>
        <taxon>Flavobacteriales</taxon>
        <taxon>Flavobacteriaceae</taxon>
        <taxon>Confluentibacter</taxon>
    </lineage>
</organism>
<evidence type="ECO:0000313" key="2">
    <source>
        <dbReference type="EMBL" id="PKQ43605.1"/>
    </source>
</evidence>
<dbReference type="SUPFAM" id="SSF46785">
    <property type="entry name" value="Winged helix' DNA-binding domain"/>
    <property type="match status" value="1"/>
</dbReference>
<dbReference type="PANTHER" id="PTHR33164:SF43">
    <property type="entry name" value="HTH-TYPE TRANSCRIPTIONAL REPRESSOR YETL"/>
    <property type="match status" value="1"/>
</dbReference>
<dbReference type="InterPro" id="IPR036388">
    <property type="entry name" value="WH-like_DNA-bd_sf"/>
</dbReference>
<dbReference type="InterPro" id="IPR039422">
    <property type="entry name" value="MarR/SlyA-like"/>
</dbReference>
<keyword evidence="3" id="KW-1185">Reference proteome</keyword>
<dbReference type="PRINTS" id="PR00598">
    <property type="entry name" value="HTHMARR"/>
</dbReference>
<dbReference type="PANTHER" id="PTHR33164">
    <property type="entry name" value="TRANSCRIPTIONAL REGULATOR, MARR FAMILY"/>
    <property type="match status" value="1"/>
</dbReference>
<dbReference type="Gene3D" id="1.10.10.10">
    <property type="entry name" value="Winged helix-like DNA-binding domain superfamily/Winged helix DNA-binding domain"/>
    <property type="match status" value="1"/>
</dbReference>
<gene>
    <name evidence="2" type="ORF">CSW08_16490</name>
</gene>
<evidence type="ECO:0000259" key="1">
    <source>
        <dbReference type="PROSITE" id="PS50995"/>
    </source>
</evidence>
<protein>
    <submittedName>
        <fullName evidence="2">MarR family transcriptional regulator</fullName>
    </submittedName>
</protein>
<feature type="domain" description="HTH marR-type" evidence="1">
    <location>
        <begin position="1"/>
        <end position="150"/>
    </location>
</feature>
<comment type="caution">
    <text evidence="2">The sequence shown here is derived from an EMBL/GenBank/DDBJ whole genome shotgun (WGS) entry which is preliminary data.</text>
</comment>
<dbReference type="EMBL" id="PJEO01000056">
    <property type="protein sequence ID" value="PKQ43605.1"/>
    <property type="molecule type" value="Genomic_DNA"/>
</dbReference>
<dbReference type="OrthoDB" id="763883at2"/>
<dbReference type="Pfam" id="PF01047">
    <property type="entry name" value="MarR"/>
    <property type="match status" value="1"/>
</dbReference>
<dbReference type="RefSeq" id="WP_106661022.1">
    <property type="nucleotide sequence ID" value="NZ_PJEO01000056.1"/>
</dbReference>
<sequence length="153" mass="17568">MNIESILKISSDLSLSKKAVINVLFTYGLINKTLNDVLKPFDITIQQFNVLRILRGQHEKPISLETMQDLMINKMSNTTRLIDKLVKKNYVKKNINKTNRRKIDITITHEGLKLLDIIDAIIDITEKKIIGSLTDEETQELIRLLGKVRLIAN</sequence>
<accession>A0A2N3HF57</accession>
<dbReference type="Proteomes" id="UP000233435">
    <property type="component" value="Unassembled WGS sequence"/>
</dbReference>
<dbReference type="AlphaFoldDB" id="A0A2N3HF57"/>
<dbReference type="PROSITE" id="PS50995">
    <property type="entry name" value="HTH_MARR_2"/>
    <property type="match status" value="1"/>
</dbReference>
<dbReference type="InterPro" id="IPR000835">
    <property type="entry name" value="HTH_MarR-typ"/>
</dbReference>
<dbReference type="SMART" id="SM00347">
    <property type="entry name" value="HTH_MARR"/>
    <property type="match status" value="1"/>
</dbReference>
<proteinExistence type="predicted"/>
<dbReference type="InterPro" id="IPR036390">
    <property type="entry name" value="WH_DNA-bd_sf"/>
</dbReference>
<evidence type="ECO:0000313" key="3">
    <source>
        <dbReference type="Proteomes" id="UP000233435"/>
    </source>
</evidence>